<comment type="caution">
    <text evidence="2">The sequence shown here is derived from an EMBL/GenBank/DDBJ whole genome shotgun (WGS) entry which is preliminary data.</text>
</comment>
<dbReference type="AlphaFoldDB" id="A0A1W0XD64"/>
<sequence length="257" mass="28500">MNFTDCVAFWDRESFPMDEADSSHVITVAIPRLFQQSNTQAVQQSNTQAVQQSNTQAVGQPNEDQAADNLNETPCGLLESATSERAICDQMETFVACENAKSTAVYVLTGNDEVILRALELFHRVRLIIITPRASSFATRLDITNYSWTPKAGQASTATFLLAHWSRKMPGGPLTLAQHDVGTRKRKFSDSQADPLPSEADPLLSKADPLPSKADPLPSKEDPMPFRILLLYTAWTAVVPFTMSVLRETFNNPQSYY</sequence>
<evidence type="ECO:0000313" key="3">
    <source>
        <dbReference type="Proteomes" id="UP000192578"/>
    </source>
</evidence>
<dbReference type="Proteomes" id="UP000192578">
    <property type="component" value="Unassembled WGS sequence"/>
</dbReference>
<feature type="region of interest" description="Disordered" evidence="1">
    <location>
        <begin position="44"/>
        <end position="69"/>
    </location>
</feature>
<evidence type="ECO:0000256" key="1">
    <source>
        <dbReference type="SAM" id="MobiDB-lite"/>
    </source>
</evidence>
<accession>A0A1W0XD64</accession>
<evidence type="ECO:0000313" key="2">
    <source>
        <dbReference type="EMBL" id="OQV25380.1"/>
    </source>
</evidence>
<protein>
    <submittedName>
        <fullName evidence="2">Uncharacterized protein</fullName>
    </submittedName>
</protein>
<reference evidence="3" key="1">
    <citation type="submission" date="2017-01" db="EMBL/GenBank/DDBJ databases">
        <title>Comparative genomics of anhydrobiosis in the tardigrade Hypsibius dujardini.</title>
        <authorList>
            <person name="Yoshida Y."/>
            <person name="Koutsovoulos G."/>
            <person name="Laetsch D."/>
            <person name="Stevens L."/>
            <person name="Kumar S."/>
            <person name="Horikawa D."/>
            <person name="Ishino K."/>
            <person name="Komine S."/>
            <person name="Tomita M."/>
            <person name="Blaxter M."/>
            <person name="Arakawa K."/>
        </authorList>
    </citation>
    <scope>NUCLEOTIDE SEQUENCE [LARGE SCALE GENOMIC DNA]</scope>
    <source>
        <strain evidence="3">Z151</strain>
    </source>
</reference>
<proteinExistence type="predicted"/>
<organism evidence="2 3">
    <name type="scientific">Hypsibius exemplaris</name>
    <name type="common">Freshwater tardigrade</name>
    <dbReference type="NCBI Taxonomy" id="2072580"/>
    <lineage>
        <taxon>Eukaryota</taxon>
        <taxon>Metazoa</taxon>
        <taxon>Ecdysozoa</taxon>
        <taxon>Tardigrada</taxon>
        <taxon>Eutardigrada</taxon>
        <taxon>Parachela</taxon>
        <taxon>Hypsibioidea</taxon>
        <taxon>Hypsibiidae</taxon>
        <taxon>Hypsibius</taxon>
    </lineage>
</organism>
<dbReference type="EMBL" id="MTYJ01000003">
    <property type="protein sequence ID" value="OQV25380.1"/>
    <property type="molecule type" value="Genomic_DNA"/>
</dbReference>
<gene>
    <name evidence="2" type="ORF">BV898_01058</name>
</gene>
<keyword evidence="3" id="KW-1185">Reference proteome</keyword>
<name>A0A1W0XD64_HYPEX</name>
<feature type="region of interest" description="Disordered" evidence="1">
    <location>
        <begin position="186"/>
        <end position="219"/>
    </location>
</feature>